<accession>X0U7L0</accession>
<gene>
    <name evidence="1" type="ORF">S01H1_28314</name>
</gene>
<dbReference type="AlphaFoldDB" id="X0U7L0"/>
<feature type="non-terminal residue" evidence="1">
    <location>
        <position position="1"/>
    </location>
</feature>
<organism evidence="1">
    <name type="scientific">marine sediment metagenome</name>
    <dbReference type="NCBI Taxonomy" id="412755"/>
    <lineage>
        <taxon>unclassified sequences</taxon>
        <taxon>metagenomes</taxon>
        <taxon>ecological metagenomes</taxon>
    </lineage>
</organism>
<evidence type="ECO:0000313" key="1">
    <source>
        <dbReference type="EMBL" id="GAF96357.1"/>
    </source>
</evidence>
<proteinExistence type="predicted"/>
<feature type="non-terminal residue" evidence="1">
    <location>
        <position position="278"/>
    </location>
</feature>
<name>X0U7L0_9ZZZZ</name>
<comment type="caution">
    <text evidence="1">The sequence shown here is derived from an EMBL/GenBank/DDBJ whole genome shotgun (WGS) entry which is preliminary data.</text>
</comment>
<reference evidence="1" key="1">
    <citation type="journal article" date="2014" name="Front. Microbiol.">
        <title>High frequency of phylogenetically diverse reductive dehalogenase-homologous genes in deep subseafloor sedimentary metagenomes.</title>
        <authorList>
            <person name="Kawai M."/>
            <person name="Futagami T."/>
            <person name="Toyoda A."/>
            <person name="Takaki Y."/>
            <person name="Nishi S."/>
            <person name="Hori S."/>
            <person name="Arai W."/>
            <person name="Tsubouchi T."/>
            <person name="Morono Y."/>
            <person name="Uchiyama I."/>
            <person name="Ito T."/>
            <person name="Fujiyama A."/>
            <person name="Inagaki F."/>
            <person name="Takami H."/>
        </authorList>
    </citation>
    <scope>NUCLEOTIDE SEQUENCE</scope>
    <source>
        <strain evidence="1">Expedition CK06-06</strain>
    </source>
</reference>
<protein>
    <submittedName>
        <fullName evidence="1">Uncharacterized protein</fullName>
    </submittedName>
</protein>
<dbReference type="EMBL" id="BARS01017299">
    <property type="protein sequence ID" value="GAF96357.1"/>
    <property type="molecule type" value="Genomic_DNA"/>
</dbReference>
<sequence length="278" mass="30020">KAVTIARGIAGPMGFVVLITDHDEIYGQNVELLSVGRQVDNVGFCGLAIESDTEGKRWKALVRNYGSTPQSRRWWGEVKDARKLGGTVDLNAGQTITLSGAFPEDVKSFVLYLDDDAFALDDSLPIVTPQAKKIKVLVGKGADEKFTAAFLGTLEDVESASGRSSADLIIRSNDAKSVDDAAFSEIVFASGGGADENKPVILDPIVAENHPLMAGLSWQGLLCAGPAGMVADREDTVLLWQKKTPLIFLRSTLRSRRLFINLVMDNSNADRHPAFVVM</sequence>